<keyword evidence="7" id="KW-0472">Membrane</keyword>
<feature type="compositionally biased region" description="Pro residues" evidence="9">
    <location>
        <begin position="76"/>
        <end position="159"/>
    </location>
</feature>
<evidence type="ECO:0000256" key="7">
    <source>
        <dbReference type="ARBA" id="ARBA00023136"/>
    </source>
</evidence>
<name>A0A8K0GSL3_9ROSA</name>
<feature type="chain" id="PRO_5035474507" description="Leucine-rich repeat-containing N-terminal plant-type domain-containing protein" evidence="10">
    <location>
        <begin position="26"/>
        <end position="527"/>
    </location>
</feature>
<dbReference type="Proteomes" id="UP000796880">
    <property type="component" value="Unassembled WGS sequence"/>
</dbReference>
<evidence type="ECO:0000256" key="1">
    <source>
        <dbReference type="ARBA" id="ARBA00004370"/>
    </source>
</evidence>
<organism evidence="11 12">
    <name type="scientific">Rhamnella rubrinervis</name>
    <dbReference type="NCBI Taxonomy" id="2594499"/>
    <lineage>
        <taxon>Eukaryota</taxon>
        <taxon>Viridiplantae</taxon>
        <taxon>Streptophyta</taxon>
        <taxon>Embryophyta</taxon>
        <taxon>Tracheophyta</taxon>
        <taxon>Spermatophyta</taxon>
        <taxon>Magnoliopsida</taxon>
        <taxon>eudicotyledons</taxon>
        <taxon>Gunneridae</taxon>
        <taxon>Pentapetalae</taxon>
        <taxon>rosids</taxon>
        <taxon>fabids</taxon>
        <taxon>Rosales</taxon>
        <taxon>Rhamnaceae</taxon>
        <taxon>rhamnoid group</taxon>
        <taxon>Rhamneae</taxon>
        <taxon>Rhamnella</taxon>
    </lineage>
</organism>
<feature type="region of interest" description="Disordered" evidence="9">
    <location>
        <begin position="60"/>
        <end position="162"/>
    </location>
</feature>
<evidence type="ECO:0000313" key="12">
    <source>
        <dbReference type="Proteomes" id="UP000796880"/>
    </source>
</evidence>
<dbReference type="EMBL" id="VOIH02000010">
    <property type="protein sequence ID" value="KAF3435448.1"/>
    <property type="molecule type" value="Genomic_DNA"/>
</dbReference>
<proteinExistence type="predicted"/>
<gene>
    <name evidence="11" type="ORF">FNV43_RR22537</name>
</gene>
<evidence type="ECO:0000256" key="10">
    <source>
        <dbReference type="SAM" id="SignalP"/>
    </source>
</evidence>
<dbReference type="PANTHER" id="PTHR32093">
    <property type="entry name" value="LEUCINE-RICH REPEAT EXTENSIN-LIKE PROTEIN 3-RELATED"/>
    <property type="match status" value="1"/>
</dbReference>
<dbReference type="PANTHER" id="PTHR32093:SF131">
    <property type="entry name" value="LEUCINE-RICH REPEAT-CONTAINING N-TERMINAL PLANT-TYPE DOMAIN-CONTAINING PROTEIN"/>
    <property type="match status" value="1"/>
</dbReference>
<keyword evidence="4" id="KW-0433">Leucine-rich repeat</keyword>
<evidence type="ECO:0000256" key="5">
    <source>
        <dbReference type="ARBA" id="ARBA00022729"/>
    </source>
</evidence>
<dbReference type="InterPro" id="IPR001611">
    <property type="entry name" value="Leu-rich_rpt"/>
</dbReference>
<keyword evidence="8" id="KW-0325">Glycoprotein</keyword>
<evidence type="ECO:0008006" key="13">
    <source>
        <dbReference type="Google" id="ProtNLM"/>
    </source>
</evidence>
<dbReference type="GO" id="GO:0005576">
    <property type="term" value="C:extracellular region"/>
    <property type="evidence" value="ECO:0007669"/>
    <property type="project" value="UniProtKB-SubCell"/>
</dbReference>
<evidence type="ECO:0000313" key="11">
    <source>
        <dbReference type="EMBL" id="KAF3435448.1"/>
    </source>
</evidence>
<comment type="subcellular location">
    <subcellularLocation>
        <location evidence="1">Membrane</location>
    </subcellularLocation>
    <subcellularLocation>
        <location evidence="2">Secreted</location>
    </subcellularLocation>
</comment>
<protein>
    <recommendedName>
        <fullName evidence="13">Leucine-rich repeat-containing N-terminal plant-type domain-containing protein</fullName>
    </recommendedName>
</protein>
<keyword evidence="3" id="KW-0964">Secreted</keyword>
<accession>A0A8K0GSL3</accession>
<keyword evidence="6" id="KW-0677">Repeat</keyword>
<keyword evidence="5 10" id="KW-0732">Signal</keyword>
<evidence type="ECO:0000256" key="2">
    <source>
        <dbReference type="ARBA" id="ARBA00004613"/>
    </source>
</evidence>
<feature type="signal peptide" evidence="10">
    <location>
        <begin position="1"/>
        <end position="25"/>
    </location>
</feature>
<keyword evidence="12" id="KW-1185">Reference proteome</keyword>
<dbReference type="Gene3D" id="3.80.10.10">
    <property type="entry name" value="Ribonuclease Inhibitor"/>
    <property type="match status" value="2"/>
</dbReference>
<reference evidence="11" key="1">
    <citation type="submission" date="2020-03" db="EMBL/GenBank/DDBJ databases">
        <title>A high-quality chromosome-level genome assembly of a woody plant with both climbing and erect habits, Rhamnella rubrinervis.</title>
        <authorList>
            <person name="Lu Z."/>
            <person name="Yang Y."/>
            <person name="Zhu X."/>
            <person name="Sun Y."/>
        </authorList>
    </citation>
    <scope>NUCLEOTIDE SEQUENCE</scope>
    <source>
        <strain evidence="11">BYM</strain>
        <tissue evidence="11">Leaf</tissue>
    </source>
</reference>
<dbReference type="SUPFAM" id="SSF52058">
    <property type="entry name" value="L domain-like"/>
    <property type="match status" value="1"/>
</dbReference>
<dbReference type="FunFam" id="3.80.10.10:FF:000041">
    <property type="entry name" value="LRR receptor-like serine/threonine-protein kinase ERECTA"/>
    <property type="match status" value="1"/>
</dbReference>
<evidence type="ECO:0000256" key="6">
    <source>
        <dbReference type="ARBA" id="ARBA00022737"/>
    </source>
</evidence>
<comment type="caution">
    <text evidence="11">The sequence shown here is derived from an EMBL/GenBank/DDBJ whole genome shotgun (WGS) entry which is preliminary data.</text>
</comment>
<dbReference type="OrthoDB" id="676979at2759"/>
<evidence type="ECO:0000256" key="3">
    <source>
        <dbReference type="ARBA" id="ARBA00022525"/>
    </source>
</evidence>
<evidence type="ECO:0000256" key="8">
    <source>
        <dbReference type="ARBA" id="ARBA00023180"/>
    </source>
</evidence>
<sequence length="527" mass="58124">MGSMSISFCASIIFLSIIFLHLCFQHEVLVVANGQDHHDHDHVQNNNIRNNHREALEIIIGGGNNSPAPSPEYEDCPPPPPTEPICPPPTVSPPPPPPPPPLPPKQPPPPPPPPPPQTLPPKQPPQPSPQPHSPPPPQPPAPRPPSSPRPSPSPRPGPSPVNSRLLLAYKVIQNFKRRIESDPYGYTKTWKGKNPCKYKGFTCATNPRYKKKAVAGVEFNGAAFFGRHLTLDGFADKLPDITFFHANSNNFTGKIPVDISKLEYFYELDLSNNKLTGDFPREVVGASKLTFLDLRFNSFSGSVPPQVFNLDVDVLFINNNNFATTLPDNLGSTPALYLTFAKNKFYGPIPRSIGRASKTLREVLFLNNKLSGCLPYEIGYLGNATLFDASHNQLTGPIPHSFACLAKIELLNFEDNQLYGQIPELVCKLPNLERLSLANNYFTQVGPECRKLIDRKRLDVKSNCILDLPNQKSKAECTEFFKKPKFCADKSMLTYIPCRKKLGLSEKLALGPPSSPVSYGALSPNGL</sequence>
<evidence type="ECO:0000256" key="9">
    <source>
        <dbReference type="SAM" id="MobiDB-lite"/>
    </source>
</evidence>
<dbReference type="InterPro" id="IPR051582">
    <property type="entry name" value="LRR_extensin-like_regulator"/>
</dbReference>
<dbReference type="InterPro" id="IPR032675">
    <property type="entry name" value="LRR_dom_sf"/>
</dbReference>
<dbReference type="Pfam" id="PF00560">
    <property type="entry name" value="LRR_1"/>
    <property type="match status" value="3"/>
</dbReference>
<evidence type="ECO:0000256" key="4">
    <source>
        <dbReference type="ARBA" id="ARBA00022614"/>
    </source>
</evidence>
<dbReference type="GO" id="GO:0016020">
    <property type="term" value="C:membrane"/>
    <property type="evidence" value="ECO:0007669"/>
    <property type="project" value="UniProtKB-SubCell"/>
</dbReference>
<dbReference type="AlphaFoldDB" id="A0A8K0GSL3"/>